<protein>
    <submittedName>
        <fullName evidence="1">Uncharacterized protein</fullName>
    </submittedName>
</protein>
<accession>A0A4Y2BUC6</accession>
<keyword evidence="2" id="KW-1185">Reference proteome</keyword>
<gene>
    <name evidence="1" type="ORF">AVEN_650_1</name>
</gene>
<reference evidence="1 2" key="1">
    <citation type="journal article" date="2019" name="Sci. Rep.">
        <title>Orb-weaving spider Araneus ventricosus genome elucidates the spidroin gene catalogue.</title>
        <authorList>
            <person name="Kono N."/>
            <person name="Nakamura H."/>
            <person name="Ohtoshi R."/>
            <person name="Moran D.A.P."/>
            <person name="Shinohara A."/>
            <person name="Yoshida Y."/>
            <person name="Fujiwara M."/>
            <person name="Mori M."/>
            <person name="Tomita M."/>
            <person name="Arakawa K."/>
        </authorList>
    </citation>
    <scope>NUCLEOTIDE SEQUENCE [LARGE SCALE GENOMIC DNA]</scope>
</reference>
<sequence length="96" mass="10533">MVSPRCTVLEKYVEKTIGCQILPVEAAANSPSAENKADGEKPYTFLDEKYSLQDAPVMGKYDEKTTECQILTVEAVNTPAAENKADDIKSSVFLDE</sequence>
<comment type="caution">
    <text evidence="1">The sequence shown here is derived from an EMBL/GenBank/DDBJ whole genome shotgun (WGS) entry which is preliminary data.</text>
</comment>
<dbReference type="AlphaFoldDB" id="A0A4Y2BUC6"/>
<dbReference type="EMBL" id="BGPR01000114">
    <property type="protein sequence ID" value="GBL95688.1"/>
    <property type="molecule type" value="Genomic_DNA"/>
</dbReference>
<evidence type="ECO:0000313" key="1">
    <source>
        <dbReference type="EMBL" id="GBL95688.1"/>
    </source>
</evidence>
<organism evidence="1 2">
    <name type="scientific">Araneus ventricosus</name>
    <name type="common">Orbweaver spider</name>
    <name type="synonym">Epeira ventricosa</name>
    <dbReference type="NCBI Taxonomy" id="182803"/>
    <lineage>
        <taxon>Eukaryota</taxon>
        <taxon>Metazoa</taxon>
        <taxon>Ecdysozoa</taxon>
        <taxon>Arthropoda</taxon>
        <taxon>Chelicerata</taxon>
        <taxon>Arachnida</taxon>
        <taxon>Araneae</taxon>
        <taxon>Araneomorphae</taxon>
        <taxon>Entelegynae</taxon>
        <taxon>Araneoidea</taxon>
        <taxon>Araneidae</taxon>
        <taxon>Araneus</taxon>
    </lineage>
</organism>
<name>A0A4Y2BUC6_ARAVE</name>
<proteinExistence type="predicted"/>
<evidence type="ECO:0000313" key="2">
    <source>
        <dbReference type="Proteomes" id="UP000499080"/>
    </source>
</evidence>
<dbReference type="Proteomes" id="UP000499080">
    <property type="component" value="Unassembled WGS sequence"/>
</dbReference>